<dbReference type="AlphaFoldDB" id="S9RZ53"/>
<dbReference type="HOGENOM" id="CLU_144685_0_0_5"/>
<name>S9RZ53_9RHOB</name>
<dbReference type="Proteomes" id="UP000015346">
    <property type="component" value="Unassembled WGS sequence"/>
</dbReference>
<dbReference type="SUPFAM" id="SSF55136">
    <property type="entry name" value="Probable bacterial effector-binding domain"/>
    <property type="match status" value="1"/>
</dbReference>
<accession>S9RZ53</accession>
<dbReference type="OrthoDB" id="7914880at2"/>
<gene>
    <name evidence="1" type="ORF">ruthe_02926</name>
</gene>
<evidence type="ECO:0000313" key="1">
    <source>
        <dbReference type="EMBL" id="EPX83300.1"/>
    </source>
</evidence>
<dbReference type="STRING" id="1123069.ruthe_02926"/>
<dbReference type="Gene3D" id="3.20.80.10">
    <property type="entry name" value="Regulatory factor, effector binding domain"/>
    <property type="match status" value="1"/>
</dbReference>
<protein>
    <submittedName>
        <fullName evidence="1">Transcriptional regulator, effector-binding domain protein/component</fullName>
    </submittedName>
</protein>
<comment type="caution">
    <text evidence="1">The sequence shown here is derived from an EMBL/GenBank/DDBJ whole genome shotgun (WGS) entry which is preliminary data.</text>
</comment>
<dbReference type="RefSeq" id="WP_021098989.1">
    <property type="nucleotide sequence ID" value="NZ_KE557324.1"/>
</dbReference>
<sequence length="145" mass="16006">MELHITPPLAVLSCRRRLRLPEIGLHAPRVYADLHARARSRGFAADGPPVFVARDMPMDAQTLFDMDFCLPVKGDDLPLLPPLRCARAIHEGPLAGLFVRGYQPLLQAIALAGLRMSGESREVYHAWHGPESPDNRIEIQIGLAA</sequence>
<organism evidence="1 2">
    <name type="scientific">Rubellimicrobium thermophilum DSM 16684</name>
    <dbReference type="NCBI Taxonomy" id="1123069"/>
    <lineage>
        <taxon>Bacteria</taxon>
        <taxon>Pseudomonadati</taxon>
        <taxon>Pseudomonadota</taxon>
        <taxon>Alphaproteobacteria</taxon>
        <taxon>Rhodobacterales</taxon>
        <taxon>Roseobacteraceae</taxon>
        <taxon>Rubellimicrobium</taxon>
    </lineage>
</organism>
<dbReference type="InterPro" id="IPR011256">
    <property type="entry name" value="Reg_factor_effector_dom_sf"/>
</dbReference>
<dbReference type="EMBL" id="AOLV01000033">
    <property type="protein sequence ID" value="EPX83300.1"/>
    <property type="molecule type" value="Genomic_DNA"/>
</dbReference>
<reference evidence="1 2" key="1">
    <citation type="journal article" date="2013" name="Stand. Genomic Sci.">
        <title>Genome sequence of the reddish-pigmented Rubellimicrobium thermophilum type strain (DSM 16684(T)), a member of the Roseobacter clade.</title>
        <authorList>
            <person name="Fiebig A."/>
            <person name="Riedel T."/>
            <person name="Gronow S."/>
            <person name="Petersen J."/>
            <person name="Klenk H.P."/>
            <person name="Goker M."/>
        </authorList>
    </citation>
    <scope>NUCLEOTIDE SEQUENCE [LARGE SCALE GENOMIC DNA]</scope>
    <source>
        <strain evidence="1 2">DSM 16684</strain>
    </source>
</reference>
<evidence type="ECO:0000313" key="2">
    <source>
        <dbReference type="Proteomes" id="UP000015346"/>
    </source>
</evidence>
<keyword evidence="2" id="KW-1185">Reference proteome</keyword>
<proteinExistence type="predicted"/>